<evidence type="ECO:0000256" key="1">
    <source>
        <dbReference type="SAM" id="MobiDB-lite"/>
    </source>
</evidence>
<dbReference type="EMBL" id="JAIQCV010000013">
    <property type="protein sequence ID" value="KAH1031081.1"/>
    <property type="molecule type" value="Genomic_DNA"/>
</dbReference>
<gene>
    <name evidence="2" type="ORF">J1N35_043255</name>
</gene>
<feature type="region of interest" description="Disordered" evidence="1">
    <location>
        <begin position="55"/>
        <end position="96"/>
    </location>
</feature>
<keyword evidence="3" id="KW-1185">Reference proteome</keyword>
<name>A0A9D3U748_9ROSI</name>
<comment type="caution">
    <text evidence="2">The sequence shown here is derived from an EMBL/GenBank/DDBJ whole genome shotgun (WGS) entry which is preliminary data.</text>
</comment>
<evidence type="ECO:0000313" key="2">
    <source>
        <dbReference type="EMBL" id="KAH1031081.1"/>
    </source>
</evidence>
<feature type="region of interest" description="Disordered" evidence="1">
    <location>
        <begin position="1"/>
        <end position="22"/>
    </location>
</feature>
<dbReference type="AlphaFoldDB" id="A0A9D3U748"/>
<dbReference type="OrthoDB" id="10510788at2759"/>
<dbReference type="Proteomes" id="UP000828251">
    <property type="component" value="Unassembled WGS sequence"/>
</dbReference>
<protein>
    <submittedName>
        <fullName evidence="2">Uncharacterized protein</fullName>
    </submittedName>
</protein>
<reference evidence="2 3" key="1">
    <citation type="journal article" date="2021" name="Plant Biotechnol. J.">
        <title>Multi-omics assisted identification of the key and species-specific regulatory components of drought-tolerant mechanisms in Gossypium stocksii.</title>
        <authorList>
            <person name="Yu D."/>
            <person name="Ke L."/>
            <person name="Zhang D."/>
            <person name="Wu Y."/>
            <person name="Sun Y."/>
            <person name="Mei J."/>
            <person name="Sun J."/>
            <person name="Sun Y."/>
        </authorList>
    </citation>
    <scope>NUCLEOTIDE SEQUENCE [LARGE SCALE GENOMIC DNA]</scope>
    <source>
        <strain evidence="3">cv. E1</strain>
        <tissue evidence="2">Leaf</tissue>
    </source>
</reference>
<organism evidence="2 3">
    <name type="scientific">Gossypium stocksii</name>
    <dbReference type="NCBI Taxonomy" id="47602"/>
    <lineage>
        <taxon>Eukaryota</taxon>
        <taxon>Viridiplantae</taxon>
        <taxon>Streptophyta</taxon>
        <taxon>Embryophyta</taxon>
        <taxon>Tracheophyta</taxon>
        <taxon>Spermatophyta</taxon>
        <taxon>Magnoliopsida</taxon>
        <taxon>eudicotyledons</taxon>
        <taxon>Gunneridae</taxon>
        <taxon>Pentapetalae</taxon>
        <taxon>rosids</taxon>
        <taxon>malvids</taxon>
        <taxon>Malvales</taxon>
        <taxon>Malvaceae</taxon>
        <taxon>Malvoideae</taxon>
        <taxon>Gossypium</taxon>
    </lineage>
</organism>
<feature type="compositionally biased region" description="Polar residues" evidence="1">
    <location>
        <begin position="1"/>
        <end position="17"/>
    </location>
</feature>
<accession>A0A9D3U748</accession>
<sequence length="176" mass="19540">MDMQSNGNLSRSSNSPSMRVPLLLPPLQSQQSLRRLNLCSQIATHSSPIVFLKKRTNKPKAFSKRSEASITDNQTEKRKNVPNDNNNSTVEKDSSNDTAYGQVVAAKLTSKALVWGSHVLPLDDVVSVSYNVGVRHFTMHSYPLKKGACGFSDFIKPKRSQKDFRFLASSVEEAVQ</sequence>
<evidence type="ECO:0000313" key="3">
    <source>
        <dbReference type="Proteomes" id="UP000828251"/>
    </source>
</evidence>
<proteinExistence type="predicted"/>